<evidence type="ECO:0000256" key="7">
    <source>
        <dbReference type="ARBA" id="ARBA00032345"/>
    </source>
</evidence>
<reference evidence="12 13" key="1">
    <citation type="submission" date="2016-04" db="EMBL/GenBank/DDBJ databases">
        <title>Draft genome sequence of freshwater magnetotactic bacteria Magnetospirillum marisnigri SP-1 and Magnetospirillum moscoviense BB-1.</title>
        <authorList>
            <person name="Koziaeva V."/>
            <person name="Dziuba M.V."/>
            <person name="Ivanov T.M."/>
            <person name="Kuznetsov B."/>
            <person name="Grouzdev D.S."/>
        </authorList>
    </citation>
    <scope>NUCLEOTIDE SEQUENCE [LARGE SCALE GENOMIC DNA]</scope>
    <source>
        <strain evidence="12 13">BB-1</strain>
    </source>
</reference>
<dbReference type="InterPro" id="IPR006073">
    <property type="entry name" value="GTP-bd"/>
</dbReference>
<comment type="similarity">
    <text evidence="1 8 9 10">Belongs to the TRAFAC class TrmE-Era-EngA-EngB-Septin-like GTPase superfamily. EngA (Der) GTPase family.</text>
</comment>
<sequence>MTFTVAIVGRPNVGKSTLFNRLVGRRVAIVHDMPGVTRDRREGDATLLGMDFRVIDTAGFEDATGDSIEARMRRQTDQAVAESDVVLMLIDARAGVTPLDRHFGDLLRRCKTPVILVANKCEGKAGAPGLYESYALGLGEPVPLSAEHNEGMAELFDALMPYAKAAGALDDEDEEQEPFPDEIAVDDEEITTEDRPERPLQLVIVGRPNVGKSTLVNRLLGEDRMLTGPEAGLTRDAVTVEWEHRGRRFRLVDTAGLRKRANIDDPVEKLSVSNTLEAIRLAEVVVLVLDQAAILDKQDLTIARMVIEEGRSLVLAINKWDAVDKPEEALKRLKDRCETSLPMARGLAAVTISALTGKGIPRLMDAVQDTHAVWNRRIPTSQLNRWLEEVVSHHPPPALPGGRRIKIRYMTQTKARPPTFVIFASKPEELPESYSRYLINGLRESFKLPGVPIRLYVRAGRNPYANKG</sequence>
<feature type="binding site" evidence="8">
    <location>
        <begin position="9"/>
        <end position="16"/>
    </location>
    <ligand>
        <name>GTP</name>
        <dbReference type="ChEBI" id="CHEBI:37565"/>
        <label>1</label>
    </ligand>
</feature>
<dbReference type="PANTHER" id="PTHR43834:SF6">
    <property type="entry name" value="GTPASE DER"/>
    <property type="match status" value="1"/>
</dbReference>
<dbReference type="SUPFAM" id="SSF52540">
    <property type="entry name" value="P-loop containing nucleoside triphosphate hydrolases"/>
    <property type="match status" value="2"/>
</dbReference>
<comment type="function">
    <text evidence="8 10">GTPase that plays an essential role in the late steps of ribosome biogenesis.</text>
</comment>
<name>A0A178MPE5_9PROT</name>
<feature type="domain" description="EngA-type G" evidence="11">
    <location>
        <begin position="200"/>
        <end position="375"/>
    </location>
</feature>
<feature type="binding site" evidence="8">
    <location>
        <begin position="56"/>
        <end position="60"/>
    </location>
    <ligand>
        <name>GTP</name>
        <dbReference type="ChEBI" id="CHEBI:37565"/>
        <label>1</label>
    </ligand>
</feature>
<feature type="binding site" evidence="8">
    <location>
        <begin position="318"/>
        <end position="321"/>
    </location>
    <ligand>
        <name>GTP</name>
        <dbReference type="ChEBI" id="CHEBI:37565"/>
        <label>2</label>
    </ligand>
</feature>
<dbReference type="PRINTS" id="PR00326">
    <property type="entry name" value="GTP1OBG"/>
</dbReference>
<dbReference type="InterPro" id="IPR005225">
    <property type="entry name" value="Small_GTP-bd"/>
</dbReference>
<evidence type="ECO:0000256" key="10">
    <source>
        <dbReference type="RuleBase" id="RU004481"/>
    </source>
</evidence>
<feature type="binding site" evidence="8">
    <location>
        <begin position="119"/>
        <end position="122"/>
    </location>
    <ligand>
        <name>GTP</name>
        <dbReference type="ChEBI" id="CHEBI:37565"/>
        <label>1</label>
    </ligand>
</feature>
<dbReference type="STRING" id="1437059.A6A05_12795"/>
<dbReference type="PIRSF" id="PIRSF006485">
    <property type="entry name" value="GTP-binding_EngA"/>
    <property type="match status" value="1"/>
</dbReference>
<dbReference type="NCBIfam" id="TIGR03594">
    <property type="entry name" value="GTPase_EngA"/>
    <property type="match status" value="1"/>
</dbReference>
<dbReference type="NCBIfam" id="TIGR00231">
    <property type="entry name" value="small_GTP"/>
    <property type="match status" value="2"/>
</dbReference>
<keyword evidence="4 10" id="KW-0677">Repeat</keyword>
<accession>A0A178MPE5</accession>
<evidence type="ECO:0000256" key="8">
    <source>
        <dbReference type="HAMAP-Rule" id="MF_00195"/>
    </source>
</evidence>
<keyword evidence="5 8" id="KW-0547">Nucleotide-binding</keyword>
<dbReference type="PANTHER" id="PTHR43834">
    <property type="entry name" value="GTPASE DER"/>
    <property type="match status" value="1"/>
</dbReference>
<keyword evidence="3 8" id="KW-0690">Ribosome biogenesis</keyword>
<comment type="caution">
    <text evidence="12">The sequence shown here is derived from an EMBL/GenBank/DDBJ whole genome shotgun (WGS) entry which is preliminary data.</text>
</comment>
<dbReference type="InterPro" id="IPR032859">
    <property type="entry name" value="KH_dom-like"/>
</dbReference>
<evidence type="ECO:0000256" key="6">
    <source>
        <dbReference type="ARBA" id="ARBA00023134"/>
    </source>
</evidence>
<dbReference type="Pfam" id="PF01926">
    <property type="entry name" value="MMR_HSR1"/>
    <property type="match status" value="2"/>
</dbReference>
<dbReference type="InterPro" id="IPR015946">
    <property type="entry name" value="KH_dom-like_a/b"/>
</dbReference>
<dbReference type="FunFam" id="3.30.300.20:FF:000004">
    <property type="entry name" value="GTPase Der"/>
    <property type="match status" value="1"/>
</dbReference>
<proteinExistence type="inferred from homology"/>
<evidence type="ECO:0000256" key="2">
    <source>
        <dbReference type="ARBA" id="ARBA00020953"/>
    </source>
</evidence>
<dbReference type="GO" id="GO:0042254">
    <property type="term" value="P:ribosome biogenesis"/>
    <property type="evidence" value="ECO:0007669"/>
    <property type="project" value="UniProtKB-KW"/>
</dbReference>
<evidence type="ECO:0000256" key="4">
    <source>
        <dbReference type="ARBA" id="ARBA00022737"/>
    </source>
</evidence>
<dbReference type="Pfam" id="PF14714">
    <property type="entry name" value="KH_dom-like"/>
    <property type="match status" value="1"/>
</dbReference>
<dbReference type="PROSITE" id="PS51712">
    <property type="entry name" value="G_ENGA"/>
    <property type="match status" value="2"/>
</dbReference>
<dbReference type="InterPro" id="IPR016484">
    <property type="entry name" value="GTPase_Der"/>
</dbReference>
<feature type="domain" description="EngA-type G" evidence="11">
    <location>
        <begin position="3"/>
        <end position="167"/>
    </location>
</feature>
<organism evidence="12 13">
    <name type="scientific">Magnetospirillum moscoviense</name>
    <dbReference type="NCBI Taxonomy" id="1437059"/>
    <lineage>
        <taxon>Bacteria</taxon>
        <taxon>Pseudomonadati</taxon>
        <taxon>Pseudomonadota</taxon>
        <taxon>Alphaproteobacteria</taxon>
        <taxon>Rhodospirillales</taxon>
        <taxon>Rhodospirillaceae</taxon>
        <taxon>Magnetospirillum</taxon>
    </lineage>
</organism>
<evidence type="ECO:0000313" key="12">
    <source>
        <dbReference type="EMBL" id="OAN49897.1"/>
    </source>
</evidence>
<dbReference type="RefSeq" id="WP_068501044.1">
    <property type="nucleotide sequence ID" value="NZ_LWQU01000142.1"/>
</dbReference>
<feature type="binding site" evidence="8">
    <location>
        <begin position="206"/>
        <end position="213"/>
    </location>
    <ligand>
        <name>GTP</name>
        <dbReference type="ChEBI" id="CHEBI:37565"/>
        <label>2</label>
    </ligand>
</feature>
<protein>
    <recommendedName>
        <fullName evidence="2 8">GTPase Der</fullName>
    </recommendedName>
    <alternativeName>
        <fullName evidence="7 8">GTP-binding protein EngA</fullName>
    </alternativeName>
</protein>
<keyword evidence="6 8" id="KW-0342">GTP-binding</keyword>
<evidence type="ECO:0000256" key="9">
    <source>
        <dbReference type="PROSITE-ProRule" id="PRU01049"/>
    </source>
</evidence>
<evidence type="ECO:0000256" key="3">
    <source>
        <dbReference type="ARBA" id="ARBA00022517"/>
    </source>
</evidence>
<evidence type="ECO:0000256" key="5">
    <source>
        <dbReference type="ARBA" id="ARBA00022741"/>
    </source>
</evidence>
<dbReference type="Gene3D" id="3.30.300.20">
    <property type="match status" value="1"/>
</dbReference>
<gene>
    <name evidence="8" type="primary">der</name>
    <name evidence="12" type="ORF">A6A05_12795</name>
</gene>
<dbReference type="GO" id="GO:0005525">
    <property type="term" value="F:GTP binding"/>
    <property type="evidence" value="ECO:0007669"/>
    <property type="project" value="UniProtKB-UniRule"/>
</dbReference>
<dbReference type="InterPro" id="IPR027417">
    <property type="entry name" value="P-loop_NTPase"/>
</dbReference>
<evidence type="ECO:0000256" key="1">
    <source>
        <dbReference type="ARBA" id="ARBA00008279"/>
    </source>
</evidence>
<dbReference type="HAMAP" id="MF_00195">
    <property type="entry name" value="GTPase_Der"/>
    <property type="match status" value="1"/>
</dbReference>
<comment type="subunit">
    <text evidence="8">Associates with the 50S ribosomal subunit.</text>
</comment>
<evidence type="ECO:0000313" key="13">
    <source>
        <dbReference type="Proteomes" id="UP000078543"/>
    </source>
</evidence>
<feature type="binding site" evidence="8">
    <location>
        <begin position="253"/>
        <end position="257"/>
    </location>
    <ligand>
        <name>GTP</name>
        <dbReference type="ChEBI" id="CHEBI:37565"/>
        <label>2</label>
    </ligand>
</feature>
<dbReference type="AlphaFoldDB" id="A0A178MPE5"/>
<dbReference type="Proteomes" id="UP000078543">
    <property type="component" value="Unassembled WGS sequence"/>
</dbReference>
<evidence type="ECO:0000259" key="11">
    <source>
        <dbReference type="PROSITE" id="PS51712"/>
    </source>
</evidence>
<dbReference type="Gene3D" id="3.40.50.300">
    <property type="entry name" value="P-loop containing nucleotide triphosphate hydrolases"/>
    <property type="match status" value="2"/>
</dbReference>
<dbReference type="CDD" id="cd01894">
    <property type="entry name" value="EngA1"/>
    <property type="match status" value="1"/>
</dbReference>
<dbReference type="InterPro" id="IPR031166">
    <property type="entry name" value="G_ENGA"/>
</dbReference>
<keyword evidence="13" id="KW-1185">Reference proteome</keyword>
<dbReference type="FunFam" id="3.40.50.300:FF:000057">
    <property type="entry name" value="GTPase Der"/>
    <property type="match status" value="1"/>
</dbReference>
<dbReference type="CDD" id="cd01895">
    <property type="entry name" value="EngA2"/>
    <property type="match status" value="1"/>
</dbReference>
<dbReference type="EMBL" id="LWQU01000142">
    <property type="protein sequence ID" value="OAN49897.1"/>
    <property type="molecule type" value="Genomic_DNA"/>
</dbReference>
<dbReference type="OrthoDB" id="9805918at2"/>